<comment type="similarity">
    <text evidence="1 5">Belongs to the peptidase S8 family.</text>
</comment>
<dbReference type="EMBL" id="JAOTJD010000038">
    <property type="protein sequence ID" value="MFD3265741.1"/>
    <property type="molecule type" value="Genomic_DNA"/>
</dbReference>
<feature type="active site" description="Charge relay system" evidence="5">
    <location>
        <position position="40"/>
    </location>
</feature>
<dbReference type="SUPFAM" id="SSF52743">
    <property type="entry name" value="Subtilisin-like"/>
    <property type="match status" value="1"/>
</dbReference>
<keyword evidence="8" id="KW-1185">Reference proteome</keyword>
<evidence type="ECO:0000256" key="3">
    <source>
        <dbReference type="ARBA" id="ARBA00022801"/>
    </source>
</evidence>
<dbReference type="RefSeq" id="WP_377371122.1">
    <property type="nucleotide sequence ID" value="NZ_JAOTJD010000038.1"/>
</dbReference>
<dbReference type="Pfam" id="PF00082">
    <property type="entry name" value="Peptidase_S8"/>
    <property type="match status" value="1"/>
</dbReference>
<evidence type="ECO:0000256" key="5">
    <source>
        <dbReference type="PROSITE-ProRule" id="PRU01240"/>
    </source>
</evidence>
<organism evidence="7 8">
    <name type="scientific">Phenylobacterium ferrooxidans</name>
    <dbReference type="NCBI Taxonomy" id="2982689"/>
    <lineage>
        <taxon>Bacteria</taxon>
        <taxon>Pseudomonadati</taxon>
        <taxon>Pseudomonadota</taxon>
        <taxon>Alphaproteobacteria</taxon>
        <taxon>Caulobacterales</taxon>
        <taxon>Caulobacteraceae</taxon>
        <taxon>Phenylobacterium</taxon>
    </lineage>
</organism>
<evidence type="ECO:0000313" key="7">
    <source>
        <dbReference type="EMBL" id="MFD3265741.1"/>
    </source>
</evidence>
<dbReference type="Proteomes" id="UP001598130">
    <property type="component" value="Unassembled WGS sequence"/>
</dbReference>
<keyword evidence="3 5" id="KW-0378">Hydrolase</keyword>
<dbReference type="PROSITE" id="PS51892">
    <property type="entry name" value="SUBTILASE"/>
    <property type="match status" value="1"/>
</dbReference>
<gene>
    <name evidence="7" type="ORF">OCL97_17425</name>
</gene>
<evidence type="ECO:0000256" key="4">
    <source>
        <dbReference type="ARBA" id="ARBA00022825"/>
    </source>
</evidence>
<proteinExistence type="inferred from homology"/>
<reference evidence="7 8" key="1">
    <citation type="submission" date="2022-09" db="EMBL/GenBank/DDBJ databases">
        <title>New species of Phenylobacterium.</title>
        <authorList>
            <person name="Mieszkin S."/>
        </authorList>
    </citation>
    <scope>NUCLEOTIDE SEQUENCE [LARGE SCALE GENOMIC DNA]</scope>
    <source>
        <strain evidence="7 8">HK31-G</strain>
    </source>
</reference>
<dbReference type="PANTHER" id="PTHR43806">
    <property type="entry name" value="PEPTIDASE S8"/>
    <property type="match status" value="1"/>
</dbReference>
<evidence type="ECO:0000313" key="8">
    <source>
        <dbReference type="Proteomes" id="UP001598130"/>
    </source>
</evidence>
<dbReference type="Gene3D" id="3.40.50.200">
    <property type="entry name" value="Peptidase S8/S53 domain"/>
    <property type="match status" value="1"/>
</dbReference>
<evidence type="ECO:0000256" key="2">
    <source>
        <dbReference type="ARBA" id="ARBA00022670"/>
    </source>
</evidence>
<dbReference type="InterPro" id="IPR050131">
    <property type="entry name" value="Peptidase_S8_subtilisin-like"/>
</dbReference>
<name>A0ABW6CVF4_9CAUL</name>
<feature type="active site" description="Charge relay system" evidence="5">
    <location>
        <position position="13"/>
    </location>
</feature>
<dbReference type="InterPro" id="IPR000209">
    <property type="entry name" value="Peptidase_S8/S53_dom"/>
</dbReference>
<keyword evidence="2 5" id="KW-0645">Protease</keyword>
<protein>
    <submittedName>
        <fullName evidence="7">S8 family serine peptidase</fullName>
    </submittedName>
</protein>
<feature type="non-terminal residue" evidence="7">
    <location>
        <position position="1"/>
    </location>
</feature>
<feature type="domain" description="Peptidase S8/S53" evidence="6">
    <location>
        <begin position="6"/>
        <end position="240"/>
    </location>
</feature>
<feature type="active site" description="Charge relay system" evidence="5">
    <location>
        <position position="192"/>
    </location>
</feature>
<dbReference type="InterPro" id="IPR015500">
    <property type="entry name" value="Peptidase_S8_subtilisin-rel"/>
</dbReference>
<keyword evidence="4 5" id="KW-0720">Serine protease</keyword>
<dbReference type="PANTHER" id="PTHR43806:SF11">
    <property type="entry name" value="CEREVISIN-RELATED"/>
    <property type="match status" value="1"/>
</dbReference>
<evidence type="ECO:0000259" key="6">
    <source>
        <dbReference type="Pfam" id="PF00082"/>
    </source>
</evidence>
<sequence length="263" mass="25650">RGGGAGVRIGLVDGGVAAHPSLGPVEQRGFAPGGLKVSAHGTAVASLMVGRGRAFRGAAPGARLLVADVYGGSPTGGSAAIIAQALAWMARSKVAVINVSLVGPPNRTLQAAVAALVARGHLVVAAVGNDGPAAPPLYPAAYPGVVSVTGVDARRRVLPEAGRGGHVDFAAPGADMAAASSQGGYVALRGTSFAAPLVAGRLALELASPDRAAAARAMAGLARQATDLGARGPDPTYGKGLVAFDLRTSPTAVGAGRALLAGE</sequence>
<dbReference type="PROSITE" id="PS00138">
    <property type="entry name" value="SUBTILASE_SER"/>
    <property type="match status" value="1"/>
</dbReference>
<accession>A0ABW6CVF4</accession>
<dbReference type="InterPro" id="IPR036852">
    <property type="entry name" value="Peptidase_S8/S53_dom_sf"/>
</dbReference>
<evidence type="ECO:0000256" key="1">
    <source>
        <dbReference type="ARBA" id="ARBA00011073"/>
    </source>
</evidence>
<dbReference type="PROSITE" id="PS00137">
    <property type="entry name" value="SUBTILASE_HIS"/>
    <property type="match status" value="1"/>
</dbReference>
<dbReference type="InterPro" id="IPR022398">
    <property type="entry name" value="Peptidase_S8_His-AS"/>
</dbReference>
<comment type="caution">
    <text evidence="7">The sequence shown here is derived from an EMBL/GenBank/DDBJ whole genome shotgun (WGS) entry which is preliminary data.</text>
</comment>
<dbReference type="InterPro" id="IPR023828">
    <property type="entry name" value="Peptidase_S8_Ser-AS"/>
</dbReference>
<dbReference type="PRINTS" id="PR00723">
    <property type="entry name" value="SUBTILISIN"/>
</dbReference>